<evidence type="ECO:0000313" key="1">
    <source>
        <dbReference type="EMBL" id="GBL84185.1"/>
    </source>
</evidence>
<sequence length="109" mass="13158">MKINSSIFYKLLCNNQKLLVWLKVSRQQRIIIRKRFRSFRNALEEIIYWCRYIYVRDLLSMVMKYAATGRSKTDLPALYDELESKIRALESLGRTQEKYRDFLNPLVES</sequence>
<proteinExistence type="predicted"/>
<accession>A0A4Y2AYM6</accession>
<protein>
    <submittedName>
        <fullName evidence="1">Uncharacterized protein</fullName>
    </submittedName>
</protein>
<reference evidence="1 2" key="1">
    <citation type="journal article" date="2019" name="Sci. Rep.">
        <title>Orb-weaving spider Araneus ventricosus genome elucidates the spidroin gene catalogue.</title>
        <authorList>
            <person name="Kono N."/>
            <person name="Nakamura H."/>
            <person name="Ohtoshi R."/>
            <person name="Moran D.A.P."/>
            <person name="Shinohara A."/>
            <person name="Yoshida Y."/>
            <person name="Fujiwara M."/>
            <person name="Mori M."/>
            <person name="Tomita M."/>
            <person name="Arakawa K."/>
        </authorList>
    </citation>
    <scope>NUCLEOTIDE SEQUENCE [LARGE SCALE GENOMIC DNA]</scope>
</reference>
<evidence type="ECO:0000313" key="2">
    <source>
        <dbReference type="Proteomes" id="UP000499080"/>
    </source>
</evidence>
<dbReference type="EMBL" id="BGPR01000036">
    <property type="protein sequence ID" value="GBL84185.1"/>
    <property type="molecule type" value="Genomic_DNA"/>
</dbReference>
<comment type="caution">
    <text evidence="1">The sequence shown here is derived from an EMBL/GenBank/DDBJ whole genome shotgun (WGS) entry which is preliminary data.</text>
</comment>
<name>A0A4Y2AYM6_ARAVE</name>
<dbReference type="OrthoDB" id="5967017at2759"/>
<keyword evidence="2" id="KW-1185">Reference proteome</keyword>
<organism evidence="1 2">
    <name type="scientific">Araneus ventricosus</name>
    <name type="common">Orbweaver spider</name>
    <name type="synonym">Epeira ventricosa</name>
    <dbReference type="NCBI Taxonomy" id="182803"/>
    <lineage>
        <taxon>Eukaryota</taxon>
        <taxon>Metazoa</taxon>
        <taxon>Ecdysozoa</taxon>
        <taxon>Arthropoda</taxon>
        <taxon>Chelicerata</taxon>
        <taxon>Arachnida</taxon>
        <taxon>Araneae</taxon>
        <taxon>Araneomorphae</taxon>
        <taxon>Entelegynae</taxon>
        <taxon>Araneoidea</taxon>
        <taxon>Araneidae</taxon>
        <taxon>Araneus</taxon>
    </lineage>
</organism>
<dbReference type="Proteomes" id="UP000499080">
    <property type="component" value="Unassembled WGS sequence"/>
</dbReference>
<gene>
    <name evidence="1" type="ORF">AVEN_118589_1</name>
</gene>
<dbReference type="AlphaFoldDB" id="A0A4Y2AYM6"/>